<feature type="domain" description="FMP27 WPPW motif-containing RBG unit" evidence="6">
    <location>
        <begin position="1629"/>
        <end position="2054"/>
    </location>
</feature>
<reference evidence="7 8" key="1">
    <citation type="journal article" date="2011" name="Proc. Natl. Acad. Sci. U.S.A.">
        <title>Comparative genomics of xylose-fermenting fungi for enhanced biofuel production.</title>
        <authorList>
            <person name="Wohlbach D.J."/>
            <person name="Kuo A."/>
            <person name="Sato T.K."/>
            <person name="Potts K.M."/>
            <person name="Salamov A.A."/>
            <person name="LaButti K.M."/>
            <person name="Sun H."/>
            <person name="Clum A."/>
            <person name="Pangilinan J.L."/>
            <person name="Lindquist E.A."/>
            <person name="Lucas S."/>
            <person name="Lapidus A."/>
            <person name="Jin M."/>
            <person name="Gunawan C."/>
            <person name="Balan V."/>
            <person name="Dale B.E."/>
            <person name="Jeffries T.W."/>
            <person name="Zinkel R."/>
            <person name="Barry K.W."/>
            <person name="Grigoriev I.V."/>
            <person name="Gasch A.P."/>
        </authorList>
    </citation>
    <scope>NUCLEOTIDE SEQUENCE [LARGE SCALE GENOMIC DNA]</scope>
    <source>
        <strain evidence="8">NRRL Y-27907 / 11-Y1</strain>
    </source>
</reference>
<dbReference type="OMA" id="PNYFAKP"/>
<dbReference type="InterPro" id="IPR019449">
    <property type="entry name" value="FMP27_WPPW_RBG"/>
</dbReference>
<keyword evidence="3" id="KW-0472">Membrane</keyword>
<evidence type="ECO:0000259" key="4">
    <source>
        <dbReference type="SMART" id="SM01214"/>
    </source>
</evidence>
<dbReference type="Proteomes" id="UP000000709">
    <property type="component" value="Unassembled WGS sequence"/>
</dbReference>
<dbReference type="InParanoid" id="G3AU11"/>
<proteinExistence type="predicted"/>
<keyword evidence="1" id="KW-0175">Coiled coil</keyword>
<accession>G3AU11</accession>
<evidence type="ECO:0000256" key="1">
    <source>
        <dbReference type="SAM" id="Coils"/>
    </source>
</evidence>
<dbReference type="InterPro" id="IPR045167">
    <property type="entry name" value="Hobbit"/>
</dbReference>
<keyword evidence="3" id="KW-1133">Transmembrane helix</keyword>
<feature type="domain" description="FMP27/BLTP2/Hobbit GFWDK motif-containing RBG unit" evidence="4">
    <location>
        <begin position="1227"/>
        <end position="1380"/>
    </location>
</feature>
<dbReference type="OrthoDB" id="1562405at2759"/>
<keyword evidence="8" id="KW-1185">Reference proteome</keyword>
<dbReference type="SMART" id="SM01214">
    <property type="entry name" value="Fmp27_GFWDK"/>
    <property type="match status" value="1"/>
</dbReference>
<evidence type="ECO:0000259" key="6">
    <source>
        <dbReference type="SMART" id="SM01216"/>
    </source>
</evidence>
<dbReference type="SMART" id="SM01216">
    <property type="entry name" value="Fmp27_WPPW"/>
    <property type="match status" value="1"/>
</dbReference>
<protein>
    <submittedName>
        <fullName evidence="7">Uncharacterized protein</fullName>
    </submittedName>
</protein>
<dbReference type="InterPro" id="IPR019441">
    <property type="entry name" value="FMP27/BLTP2/Hobbit_GFWDK_RBG"/>
</dbReference>
<feature type="region of interest" description="Disordered" evidence="2">
    <location>
        <begin position="2379"/>
        <end position="2441"/>
    </location>
</feature>
<keyword evidence="3" id="KW-0812">Transmembrane</keyword>
<dbReference type="HOGENOM" id="CLU_000740_0_0_1"/>
<dbReference type="EMBL" id="GL996505">
    <property type="protein sequence ID" value="EGW30387.1"/>
    <property type="molecule type" value="Genomic_DNA"/>
</dbReference>
<feature type="coiled-coil region" evidence="1">
    <location>
        <begin position="1783"/>
        <end position="1834"/>
    </location>
</feature>
<evidence type="ECO:0000256" key="2">
    <source>
        <dbReference type="SAM" id="MobiDB-lite"/>
    </source>
</evidence>
<dbReference type="PANTHER" id="PTHR15678:SF15">
    <property type="entry name" value="PROTEIN FMP27, MITOCHONDRIAL"/>
    <property type="match status" value="1"/>
</dbReference>
<dbReference type="eggNOG" id="KOG1910">
    <property type="taxonomic scope" value="Eukaryota"/>
</dbReference>
<evidence type="ECO:0000313" key="8">
    <source>
        <dbReference type="Proteomes" id="UP000000709"/>
    </source>
</evidence>
<dbReference type="SMART" id="SM01215">
    <property type="entry name" value="Fmp27_SW"/>
    <property type="match status" value="1"/>
</dbReference>
<dbReference type="KEGG" id="spaa:SPAPADRAFT_143218"/>
<dbReference type="Pfam" id="PF10344">
    <property type="entry name" value="Hobbit"/>
    <property type="match status" value="1"/>
</dbReference>
<evidence type="ECO:0000259" key="5">
    <source>
        <dbReference type="SMART" id="SM01215"/>
    </source>
</evidence>
<dbReference type="STRING" id="619300.G3AU11"/>
<dbReference type="PANTHER" id="PTHR15678">
    <property type="entry name" value="ANTIGEN MLAA-22-RELATED"/>
    <property type="match status" value="1"/>
</dbReference>
<dbReference type="FunCoup" id="G3AU11">
    <property type="interactions" value="477"/>
</dbReference>
<sequence length="2570" mass="296415">MTIDYPHSDQIVYYFFVIFLGWYLVWKLIYTITGFHIGSISINNGFSFNNVSIRLKKANITLRSFRFRLWGNTRMIIIDDLAVVLHSSKGNNLNKGNCSDTAKPELDIPNSLNIFPSNRLLRYITRLVICHLPTIDIELRHSTFNSSSNDKYTIDYLRFTLLTRYSKRHSDKVKINNEVTINDVVLHTTTSIGEVINPISISGVKFQIKFSVNYNDGKLGELNTRINVNGSKLSVFNFIKYYEILSFIDDDESVSARTPEVVDHEKRRAIRRVEVFYRTVHAIVTDFNVNLQNCRVTDIPFATLENNINMKEYFQADTPKTSLEVHTKSISFNFARLFTESAGFEVLFNPKVDRPYHLTCSVHMLRAFFSQQTKLADGSLGRDDDEILNIPNYALTYKTNILDQIVKAKGFKNCVVEVYFSASTPIIDLSTRQLSSVIYNLVLLRKFMRLKQIKQLIADVGANDYISDLEDAYDITNVDLEGDTASTFSTESSKHEPLRAIIWKYLNDYYPHLDIKLVIEQPRLVLRHCEGPKQNIQILTFSYALLNFSMSTTPSRDYEASCQVLSPNVEYQEKSGLLAEEFNNEIMRKQVGTLSYFNLKFDVVKNLKVKMFMHLNELSVDLTNIDIFKGIHYLSVDLKKMAETDIEIGVINIALNRQLNELRQRILSQKVGKANQLRHLSIEDELFKPLPSWLTEIDLSLSRMNISLGSRSVLIGKDELLETEGDGLMYDFSDNHELRKINLKMDHGNINILNNSSQKADFSTPSSSVSGSTESLNTLTSAGRDIVYWSVGTKLENISVSTHSDIDSRRAKYSNILVIDCAKQVVKAVCDSNHHNTLVVEAEVDSVSINYDRYKLFTLIGAVYLVNEYVIRPLKLIHLKLNMDLTRFNNPLTPEISIPERSLSSLLSYKLKLGSVDVVLGLTDNLKIKLQAVQTMVNVIDKDVTVSIDLVRLLADSPFIKGKWCRLCCLDTLGLDFGIPQSLTDLKIELNTYAITFLQPHNFIMYEVFDNVAILWKLSKNLVRILNQRGSKEGSNVIHPKLEKALRLPWLNVKSKHVKFMMEDDPFESQLNMIYQLGKVEQAKRQELYSLFEARAEEEQLDSEEYFIKLDYLNKTVSSSWIRKVRVFRTQLKQEVLNNRKYLFGMDADFESSLNDDVIPYSYEPPLLSFYLDNFDLRLSMPRFDIKKLPKFIYEMGQGVPKDTKYSLLIPMFVDLRLGELRMHLRDYPLPLWHAPRNKDKSNPSLTLDGHIVFTKTYSTAPEQLKITNYQMTPFSNKGNKSPFDTISIEKVIAKVKTYMDLNWHFNSDYPTRFIWGTSYNFGIQQFMLNFDQFSSPILDPSKKLGFWDKIKLIFHGRFKIKTRKSLEIGFKGSRDPYQLFSTASGFVLSFRKNVVWTINEKDDPTSFFDIHAENIAWYIPNYLGAPLLSWTRKSKDSIYLPDSPSLISSFFGYYLEPSTGKRVDFDFAKKVIGKTVINLSGGVSYRVGFSFQRRDESGMRTDTFIPHYKLELYNPDYCEPEHDSYKGFRSEFIHMSYSVNASSDHSYNTVHLSPGVFHQFFSWWKLFSGNMMLPIRKGIMFEEASRSVKFSQHLVTNKFSFYLKSLFISHIHRDELMDMKEDKVECVGLRAKVDLFSMDLHQRKEPRVEYNEELSKNSRIMKMNFNIGEIHLFGIDLRVVQASFIQNMYSQQQQNMYDDSASKYDIFDNDKKWFDIRDYQEGFLPSLANCERTVKIAPLVFCHRFTYDRDTHSDNNFKTDPFGDEEIHDCRLGKLNPFEPQIEVLNSRINALEKQIKKNTKKGSSTKQLKQRIEFLEKEIQKLKNEWKGSGRRQSITSKLDDIEYYHNMFTIFSMLLKWNFTSRNLVLRYIHFIQFRTSMYKFLSHESIATLERIIDRSQEFLQGDDVSVSSDVISRIAKSRRSAEFSKHKASTSQFRLDNFDKILKKKRITEKFTEDYLIQFISPQIQLQSGDCPDSVVLISAPSIDGKILSIIDNSLTSELLETRYGVVVRNASVFVLNKKDIIGSDDLVISEMHYGAKSAWPPWLGTEITLNGKWAGQNELLIEDLSVMLLYHEAEILGGKLAQINDATSHFSELQSADFADAHEDVDAPKKLRIDAPSVVITSTSSQYFTLYVIVLSLLFYSEPMSKVIHHKLEKLKFSIDFQDLASLSDRLIQMQTYYKLLNMLSHNYNFRQHELSNEDLNNYLSLNLEKGEISSDIYLLFKTLLTGELLSDDSSKAMQRFWLVRADEIILHILEDDRTPIMDLALARGTYKRKELEGGSNINRVEIGMMQGFNLIPHARYPDFIQPFEFDEKTQGNMIDAVWTMNRSVGGIKIVENIEINSMPLNIKLDEKTGRKLMDFIFQSKESPILEITHDSRRTNIENESDCEVESGNGNGNGKGVKFELGSEDSSRGKGSSGNSKNKTNMPEEDEAEDTQIQTMIERSKTYFSVVSLKVNSISLQVSLKLNKGYKRLFNVQDLHLDMPEIHIQHQIMSLLEITKVFEKQITKTLLNHVGKLISNKFSSMKTPTKSLSHLKQLKQYREFTNVRDLADTDATDDSRVHSS</sequence>
<feature type="compositionally biased region" description="Low complexity" evidence="2">
    <location>
        <begin position="2419"/>
        <end position="2431"/>
    </location>
</feature>
<evidence type="ECO:0000313" key="7">
    <source>
        <dbReference type="EMBL" id="EGW30387.1"/>
    </source>
</evidence>
<feature type="domain" description="FMP27 SW motif-containing RBG unit" evidence="5">
    <location>
        <begin position="1108"/>
        <end position="1209"/>
    </location>
</feature>
<dbReference type="InterPro" id="IPR019415">
    <property type="entry name" value="FMP27_SW_RBG"/>
</dbReference>
<feature type="transmembrane region" description="Helical" evidence="3">
    <location>
        <begin position="12"/>
        <end position="30"/>
    </location>
</feature>
<gene>
    <name evidence="7" type="ORF">SPAPADRAFT_143218</name>
</gene>
<evidence type="ECO:0000256" key="3">
    <source>
        <dbReference type="SAM" id="Phobius"/>
    </source>
</evidence>
<dbReference type="GeneID" id="18870526"/>
<name>G3AU11_SPAPN</name>
<organism evidence="8">
    <name type="scientific">Spathaspora passalidarum (strain NRRL Y-27907 / 11-Y1)</name>
    <dbReference type="NCBI Taxonomy" id="619300"/>
    <lineage>
        <taxon>Eukaryota</taxon>
        <taxon>Fungi</taxon>
        <taxon>Dikarya</taxon>
        <taxon>Ascomycota</taxon>
        <taxon>Saccharomycotina</taxon>
        <taxon>Pichiomycetes</taxon>
        <taxon>Debaryomycetaceae</taxon>
        <taxon>Spathaspora</taxon>
    </lineage>
</organism>
<dbReference type="RefSeq" id="XP_007377358.1">
    <property type="nucleotide sequence ID" value="XM_007377296.1"/>
</dbReference>